<feature type="chain" id="PRO_5038871130" evidence="7">
    <location>
        <begin position="21"/>
        <end position="455"/>
    </location>
</feature>
<evidence type="ECO:0000256" key="1">
    <source>
        <dbReference type="ARBA" id="ARBA00022475"/>
    </source>
</evidence>
<dbReference type="KEGG" id="axl:AXY_23740"/>
<dbReference type="SUPFAM" id="SSF53850">
    <property type="entry name" value="Periplasmic binding protein-like II"/>
    <property type="match status" value="1"/>
</dbReference>
<evidence type="ECO:0000256" key="6">
    <source>
        <dbReference type="SAM" id="MobiDB-lite"/>
    </source>
</evidence>
<evidence type="ECO:0000313" key="8">
    <source>
        <dbReference type="EMBL" id="BAM48506.1"/>
    </source>
</evidence>
<dbReference type="AlphaFoldDB" id="K0J5Y4"/>
<evidence type="ECO:0000313" key="9">
    <source>
        <dbReference type="Proteomes" id="UP000006294"/>
    </source>
</evidence>
<accession>K0J5Y4</accession>
<feature type="signal peptide" evidence="7">
    <location>
        <begin position="1"/>
        <end position="20"/>
    </location>
</feature>
<protein>
    <submittedName>
        <fullName evidence="8">Putative ABC transporter substrate-binding protein</fullName>
    </submittedName>
</protein>
<dbReference type="Gene3D" id="3.40.190.10">
    <property type="entry name" value="Periplasmic binding protein-like II"/>
    <property type="match status" value="1"/>
</dbReference>
<evidence type="ECO:0000256" key="2">
    <source>
        <dbReference type="ARBA" id="ARBA00022729"/>
    </source>
</evidence>
<dbReference type="InterPro" id="IPR050490">
    <property type="entry name" value="Bact_solute-bd_prot1"/>
</dbReference>
<evidence type="ECO:0000256" key="5">
    <source>
        <dbReference type="ARBA" id="ARBA00023288"/>
    </source>
</evidence>
<sequence>MKKRILAILLVLIFALVACGDKDTASPNDVEGDDTDNTEETTDEVEEEEPTVDYEQTPEMDFDLGGRTLKLVSWYDEQVGEGSPDSIAISENMEALKEKHNFDIEYVVVDYGEYQERVTASLIAGEPLGDIIRLPRPWMIPTLTRQGLFHPVDEYVINENSFVLQYTEQHSEFDGRGYGFRVGIAGAAGGVFYNRTLMNELNLDPLQAYVDNGEWNWETFKAVAESANQDTNNDGTIDTWGLATSSILVQALAANEAAIVRNGKQNLEDPATIEVMEFISELGDGIARPTEGGDWTEPKQFFLQGNTLMYVGQDYEMADFIDGLPDHDIGFLPFPMGPSASSYQTHITIPNYYTIPSAVEDPDKIVYLWEKMYDIESIYDYPEQANFETHFNNEDDINNARLAVQSFQVIEQIDYYPSMPYYEFSGELSDGVNISTLIESYGPSFQAAIDEVWGE</sequence>
<dbReference type="PANTHER" id="PTHR43649">
    <property type="entry name" value="ARABINOSE-BINDING PROTEIN-RELATED"/>
    <property type="match status" value="1"/>
</dbReference>
<name>K0J5Y4_AMPXN</name>
<dbReference type="Proteomes" id="UP000006294">
    <property type="component" value="Chromosome"/>
</dbReference>
<reference evidence="8 9" key="1">
    <citation type="submission" date="2011-01" db="EMBL/GenBank/DDBJ databases">
        <title>Whole genome sequence of Amphibacillus xylinus NBRC 15112.</title>
        <authorList>
            <person name="Nakazawa H."/>
            <person name="Katano Y."/>
            <person name="Nakamura S."/>
            <person name="Sasagawa M."/>
            <person name="Fukada J."/>
            <person name="Arai T."/>
            <person name="Sasakura N."/>
            <person name="Mochizuki D."/>
            <person name="Hosoyama A."/>
            <person name="Harada K."/>
            <person name="Horikawa H."/>
            <person name="Kato Y."/>
            <person name="Harada T."/>
            <person name="Sasaki K."/>
            <person name="Sekiguchi M."/>
            <person name="Hodoyama M."/>
            <person name="Nishiko R."/>
            <person name="Narita H."/>
            <person name="Hanamaki A."/>
            <person name="Hata C."/>
            <person name="Konno Y."/>
            <person name="Niimura Y."/>
            <person name="Yamazaki S."/>
            <person name="Fujita N."/>
        </authorList>
    </citation>
    <scope>NUCLEOTIDE SEQUENCE [LARGE SCALE GENOMIC DNA]</scope>
    <source>
        <strain evidence="9">ATCC 51415 / DSM 6626 / JCM 7361 / LMG 17667 / NBRC 15112 / Ep01</strain>
    </source>
</reference>
<proteinExistence type="predicted"/>
<dbReference type="HOGENOM" id="CLU_591752_0_0_9"/>
<keyword evidence="9" id="KW-1185">Reference proteome</keyword>
<dbReference type="PANTHER" id="PTHR43649:SF33">
    <property type="entry name" value="POLYGALACTURONAN_RHAMNOGALACTURONAN-BINDING PROTEIN YTCQ"/>
    <property type="match status" value="1"/>
</dbReference>
<dbReference type="EMBL" id="AP012050">
    <property type="protein sequence ID" value="BAM48506.1"/>
    <property type="molecule type" value="Genomic_DNA"/>
</dbReference>
<dbReference type="RefSeq" id="WP_015011085.1">
    <property type="nucleotide sequence ID" value="NC_018704.1"/>
</dbReference>
<evidence type="ECO:0000256" key="4">
    <source>
        <dbReference type="ARBA" id="ARBA00023139"/>
    </source>
</evidence>
<dbReference type="eggNOG" id="COG1653">
    <property type="taxonomic scope" value="Bacteria"/>
</dbReference>
<dbReference type="InterPro" id="IPR006059">
    <property type="entry name" value="SBP"/>
</dbReference>
<evidence type="ECO:0000256" key="7">
    <source>
        <dbReference type="SAM" id="SignalP"/>
    </source>
</evidence>
<keyword evidence="1" id="KW-1003">Cell membrane</keyword>
<gene>
    <name evidence="8" type="ordered locus">AXY_23740</name>
</gene>
<feature type="compositionally biased region" description="Acidic residues" evidence="6">
    <location>
        <begin position="30"/>
        <end position="59"/>
    </location>
</feature>
<dbReference type="STRING" id="698758.AXY_23740"/>
<keyword evidence="5" id="KW-0449">Lipoprotein</keyword>
<keyword evidence="2 7" id="KW-0732">Signal</keyword>
<keyword evidence="3" id="KW-0472">Membrane</keyword>
<keyword evidence="4" id="KW-0564">Palmitate</keyword>
<dbReference type="Pfam" id="PF01547">
    <property type="entry name" value="SBP_bac_1"/>
    <property type="match status" value="1"/>
</dbReference>
<evidence type="ECO:0000256" key="3">
    <source>
        <dbReference type="ARBA" id="ARBA00023136"/>
    </source>
</evidence>
<feature type="region of interest" description="Disordered" evidence="6">
    <location>
        <begin position="24"/>
        <end position="59"/>
    </location>
</feature>
<organism evidence="8 9">
    <name type="scientific">Amphibacillus xylanus (strain ATCC 51415 / DSM 6626 / JCM 7361 / LMG 17667 / NBRC 15112 / Ep01)</name>
    <dbReference type="NCBI Taxonomy" id="698758"/>
    <lineage>
        <taxon>Bacteria</taxon>
        <taxon>Bacillati</taxon>
        <taxon>Bacillota</taxon>
        <taxon>Bacilli</taxon>
        <taxon>Bacillales</taxon>
        <taxon>Bacillaceae</taxon>
        <taxon>Amphibacillus</taxon>
    </lineage>
</organism>
<dbReference type="PROSITE" id="PS51257">
    <property type="entry name" value="PROKAR_LIPOPROTEIN"/>
    <property type="match status" value="1"/>
</dbReference>